<evidence type="ECO:0000256" key="5">
    <source>
        <dbReference type="ARBA" id="ARBA00022553"/>
    </source>
</evidence>
<keyword evidence="4" id="KW-0963">Cytoplasm</keyword>
<protein>
    <submittedName>
        <fullName evidence="13">RhiA polyketide synthase, non-ribosomal peptide synthetase, rhizoxin biosynthesis</fullName>
    </submittedName>
</protein>
<keyword evidence="7" id="KW-0808">Transferase</keyword>
<dbReference type="PROSITE" id="PS52004">
    <property type="entry name" value="KS3_2"/>
    <property type="match status" value="1"/>
</dbReference>
<evidence type="ECO:0000259" key="12">
    <source>
        <dbReference type="PROSITE" id="PS52004"/>
    </source>
</evidence>
<dbReference type="CDD" id="cd00833">
    <property type="entry name" value="PKS"/>
    <property type="match status" value="1"/>
</dbReference>
<dbReference type="SUPFAM" id="SSF53901">
    <property type="entry name" value="Thiolase-like"/>
    <property type="match status" value="1"/>
</dbReference>
<keyword evidence="5" id="KW-0597">Phosphoprotein</keyword>
<dbReference type="InterPro" id="IPR014030">
    <property type="entry name" value="Ketoacyl_synth_N"/>
</dbReference>
<name>D8P4D5_RALSL</name>
<feature type="domain" description="Carrier" evidence="10">
    <location>
        <begin position="714"/>
        <end position="789"/>
    </location>
</feature>
<dbReference type="GO" id="GO:0006633">
    <property type="term" value="P:fatty acid biosynthetic process"/>
    <property type="evidence" value="ECO:0007669"/>
    <property type="project" value="TreeGrafter"/>
</dbReference>
<dbReference type="PATRIC" id="fig|859656.5.peg.4160"/>
<keyword evidence="13" id="KW-0614">Plasmid</keyword>
<dbReference type="InterPro" id="IPR016039">
    <property type="entry name" value="Thiolase-like"/>
</dbReference>
<dbReference type="Pfam" id="PF22336">
    <property type="entry name" value="RhiE-like_linker"/>
    <property type="match status" value="1"/>
</dbReference>
<dbReference type="InterPro" id="IPR020806">
    <property type="entry name" value="PKS_PP-bd"/>
</dbReference>
<dbReference type="SUPFAM" id="SSF55729">
    <property type="entry name" value="Acyl-CoA N-acyltransferases (Nat)"/>
    <property type="match status" value="1"/>
</dbReference>
<dbReference type="InterPro" id="IPR023213">
    <property type="entry name" value="CAT-like_dom_sf"/>
</dbReference>
<dbReference type="PROSITE" id="PS50075">
    <property type="entry name" value="CARRIER"/>
    <property type="match status" value="2"/>
</dbReference>
<dbReference type="GO" id="GO:0071770">
    <property type="term" value="P:DIM/DIP cell wall layer assembly"/>
    <property type="evidence" value="ECO:0007669"/>
    <property type="project" value="TreeGrafter"/>
</dbReference>
<dbReference type="PANTHER" id="PTHR43775:SF37">
    <property type="entry name" value="SI:DKEY-61P9.11"/>
    <property type="match status" value="1"/>
</dbReference>
<feature type="compositionally biased region" description="Low complexity" evidence="9">
    <location>
        <begin position="796"/>
        <end position="813"/>
    </location>
</feature>
<dbReference type="Pfam" id="PF00550">
    <property type="entry name" value="PP-binding"/>
    <property type="match status" value="2"/>
</dbReference>
<reference evidence="13" key="2">
    <citation type="submission" date="2010-02" db="EMBL/GenBank/DDBJ databases">
        <authorList>
            <person name="Genoscope - CEA"/>
        </authorList>
    </citation>
    <scope>NUCLEOTIDE SEQUENCE</scope>
    <source>
        <strain evidence="13">CFBP2957</strain>
        <plasmid evidence="13">RCFBPv3_mp</plasmid>
    </source>
</reference>
<dbReference type="SUPFAM" id="SSF47336">
    <property type="entry name" value="ACP-like"/>
    <property type="match status" value="2"/>
</dbReference>
<dbReference type="SMART" id="SM00825">
    <property type="entry name" value="PKS_KS"/>
    <property type="match status" value="1"/>
</dbReference>
<dbReference type="InterPro" id="IPR016181">
    <property type="entry name" value="Acyl_CoA_acyltransferase"/>
</dbReference>
<sequence>MPKRCRRTPLDSAPERRVPWHGTPDMKLRGLLVMEPMPTSALTDPLFFLCILRSLERRRLISRHGAGRPFAFEQFSPAAPVNAGPLRVAFDGLKALGWLSQPAGNVYCFSGRAAALGSLPDRIDELFAWLAPARPAGREDLPRLSHWLELSTLDWNAHCPALIRSLDALLALALLRRMAISGGLDTDTGRVEPRCIDAERLHPDLAHRLTDFLLTRQWIGGDARQPALHPARREPLAALLSEPGLADCASLPSVLDDLLFGKDERWAEVSQWLRQAGERQAWPDDRPALEQLLGRIFDAQPLAAQPDWIVAFGRHCAGALDAAWQWVRRHTARGRVLDRQPLRVLALEDGGLGDPAALRRSLEAAGAGADARVLWLSVGQPHRERPGVTPTQPTQPAPQRYYIRPDGSAADGAGVLGSLQADCHDLAALIGDQPILLSERHWCPGGALADRFACHYDVEAAHHLVALAGAGLFADPGMLHKLPRDGADSTATTGCYQARAYRVRHATLADLPALLALERACWPEGGRVDEPILRRRLGHWPAGQLALQQGDDVVGVIYAQRIAAIDGLFGVHFGTVDQLFHPAGGIVQIQSLNILPAHQHSGYGDQLLEFMLQYCTLLNGVDTVVGVTRCKDYPKHRQIPLSDYIHSRDGRGILLDPVLRFHELHGARIERLVAGYRPADHDNAGHGVLVRYDLASRRRQELQLAAAPTTVPAVPVDDAVRREINRCLGQAEDSRLSPRHSLMDLGLDSADLLALGEQLGLSFGIALESTFFFRHNSIDKIVAALKVRLDEPPSSPDDGQPQPQPVPRAAQPATHPPSARGAARDDFAIIGISGRFPGGELEDFWAAVRGGASQIREAPAGRAHATFPGGYLDDIDCFDHAFFGVPAEEAALMDPQQRLLLQHAWLAFEDAGMPAARFAGSHTGVFIAAAPSEYREVVETPKDNPFLLTSSSPCMYANRISYLLDLRGPSEYCNTACSSVPVALHRAMQAIRAGECRQALIGAVNLLLSPDETAGYRLMDFLSRQDQTRSFQAEADGYVRSEGVGVLLLKPLADAEQDGDRIYLKIKGSGVCHGGKGASLTAPHHDSMKAAMVAAYRAADVSPDSVDYLEAHGVGSSLGDAIEIAAIQAARTELSGDASQGAPWTLSTVKPVIGHCELASGMASLFKMIDAVAQRRLPGIPGYGQLHPAIALDPRQLRLEAGSRPWPARQDADGLELPRRASLNSYGFGGVNAHLVVEEHLAPGPAIRTDAGPQLILLSARDTVRLSELAARLSRHVERRPDLCLADIAYTLQVGRTAMACRWACVADSIASLRQQLDELGQTSSNGIATLDEAAITVDPSLAGVGDAISEALARHDLGALAEYWRQGVEVDWHSLPRSGEPRRIGLPGYVFAKTRHWLPPRRAEAAPRASACASPQSFRQVLAGMLGCEPAALEGRESRSLASLGLNSLAAVSVKAKLEQQLRRPVPLAQLNPYLSLGEVEARLAALPSEGGDPVSPRLQVAPDDRQQPFVLNDIQQSFVSGRELSAEAERVGCHIYLEFDWRDLEVDRLGQAWNRLVRHHDMLRLRLLDTGCQQIGEAVPYRIRVRDLRQTDTAGREQALAATRAAMSHKVYLPGQEPFFEIAVSLLDPHRSRAHLSIDELIVDATSLDLLLQQWLRLYRDPTAGLPDHGVSFRDYQVSLEAFKSSPRYQRDLQYWVERLEHMPPGLSLPKAQRPAGRLRRRLASALEPSRWQRLKQLGDALHVSGTALLLTLFGLILRQANAGKAFSLIATAYGRLPVHPAVDRLVGPLISTHFFAFDGAREAPLAELAQEVQRQLLEDTDHVSVSGIAALREARRRHGSRLRFSGGEVVFTSMLNNPVIEGADSFADAQHYCVTQTPQVNLDHQLRERGGALSFSWDVAIDCYPDGMIDRLFADYCRLLDTLADGNADWRTLKTDELPGTTKAAGQPLPVPAAGRAAPFTLVPGEPPDLPFALTDQQQAYAFSRALHRERGRSHLYLAVAVEGVETDRLEQAWRQLAAHHPMLRARILPNGTQQPMETAPPLRLEPSGQGVDPARIAEEMLGRATALGDWPSAELRVSPLDGRRSLVHLAVDLLIADLPSRDLLIRQLLELCHGRPPAPLPIHFGAYVKALGQYRQTPAAHHAARYWQEKFRLLPPGPSVSDSQDADDRHLEYEHRLDCWPALRERIERAGISADALLMAAYAWSLAAHGTQRPFTLVAPGWQRPAVHSEIDALVGDFTTLSWIDFNTEPMTLIERARYCDRIFTEDQRHAPISGLQALRKAATDKPSPRKPGFPMVFTRLNPRGPLDLPAGAQLVKCASRTHGVALDNLSIEQRDSLLIHWDLAADRLAPALAEAMFADYRRLLEALAADDSLWTEREDRLTARLTAGARPEAREQEAAYP</sequence>
<feature type="domain" description="N-acetyltransferase" evidence="11">
    <location>
        <begin position="501"/>
        <end position="695"/>
    </location>
</feature>
<dbReference type="Pfam" id="PF23525">
    <property type="entry name" value="Methyltransf_36"/>
    <property type="match status" value="1"/>
</dbReference>
<dbReference type="SUPFAM" id="SSF52777">
    <property type="entry name" value="CoA-dependent acyltransferases"/>
    <property type="match status" value="4"/>
</dbReference>
<dbReference type="Gene3D" id="3.40.47.10">
    <property type="match status" value="1"/>
</dbReference>
<dbReference type="Pfam" id="PF00668">
    <property type="entry name" value="Condensation"/>
    <property type="match status" value="2"/>
</dbReference>
<accession>D8P4D5</accession>
<geneLocation type="plasmid" evidence="13">
    <name>RCFBPv3_mp</name>
</geneLocation>
<dbReference type="CDD" id="cd19535">
    <property type="entry name" value="Cyc_NRPS"/>
    <property type="match status" value="1"/>
</dbReference>
<proteinExistence type="predicted"/>
<dbReference type="EMBL" id="FP885907">
    <property type="protein sequence ID" value="CBJ53771.1"/>
    <property type="molecule type" value="Genomic_DNA"/>
</dbReference>
<dbReference type="Gene3D" id="3.30.70.3290">
    <property type="match status" value="1"/>
</dbReference>
<dbReference type="GO" id="GO:0031177">
    <property type="term" value="F:phosphopantetheine binding"/>
    <property type="evidence" value="ECO:0007669"/>
    <property type="project" value="InterPro"/>
</dbReference>
<dbReference type="GO" id="GO:0005886">
    <property type="term" value="C:plasma membrane"/>
    <property type="evidence" value="ECO:0007669"/>
    <property type="project" value="TreeGrafter"/>
</dbReference>
<dbReference type="InterPro" id="IPR014031">
    <property type="entry name" value="Ketoacyl_synth_C"/>
</dbReference>
<dbReference type="InterPro" id="IPR056393">
    <property type="entry name" value="AprA-like_MT2"/>
</dbReference>
<evidence type="ECO:0000256" key="3">
    <source>
        <dbReference type="ARBA" id="ARBA00022450"/>
    </source>
</evidence>
<gene>
    <name evidence="13" type="primary">rhiA</name>
    <name evidence="13" type="ORF">RCFBP_mp20345</name>
</gene>
<dbReference type="InterPro" id="IPR000182">
    <property type="entry name" value="GNAT_dom"/>
</dbReference>
<dbReference type="InterPro" id="IPR057737">
    <property type="entry name" value="Condensation_MtbB-like"/>
</dbReference>
<evidence type="ECO:0000256" key="7">
    <source>
        <dbReference type="ARBA" id="ARBA00022679"/>
    </source>
</evidence>
<organism evidence="13">
    <name type="scientific">Ralstonia solanacearum CFBP2957</name>
    <dbReference type="NCBI Taxonomy" id="859656"/>
    <lineage>
        <taxon>Bacteria</taxon>
        <taxon>Pseudomonadati</taxon>
        <taxon>Pseudomonadota</taxon>
        <taxon>Betaproteobacteria</taxon>
        <taxon>Burkholderiales</taxon>
        <taxon>Burkholderiaceae</taxon>
        <taxon>Ralstonia</taxon>
        <taxon>Ralstonia solanacearum species complex</taxon>
    </lineage>
</organism>
<keyword evidence="3" id="KW-0596">Phosphopantetheine</keyword>
<dbReference type="InterPro" id="IPR001242">
    <property type="entry name" value="Condensation_dom"/>
</dbReference>
<dbReference type="Gene3D" id="3.30.559.30">
    <property type="entry name" value="Nonribosomal peptide synthetase, condensation domain"/>
    <property type="match status" value="2"/>
</dbReference>
<dbReference type="InterPro" id="IPR054514">
    <property type="entry name" value="RhiE-like_linker"/>
</dbReference>
<dbReference type="Pfam" id="PF02801">
    <property type="entry name" value="Ketoacyl-synt_C"/>
    <property type="match status" value="1"/>
</dbReference>
<dbReference type="GO" id="GO:0005737">
    <property type="term" value="C:cytoplasm"/>
    <property type="evidence" value="ECO:0007669"/>
    <property type="project" value="UniProtKB-SubCell"/>
</dbReference>
<keyword evidence="6" id="KW-0436">Ligase</keyword>
<dbReference type="InterPro" id="IPR020841">
    <property type="entry name" value="PKS_Beta-ketoAc_synthase_dom"/>
</dbReference>
<dbReference type="InterPro" id="IPR050091">
    <property type="entry name" value="PKS_NRPS_Biosynth_Enz"/>
</dbReference>
<feature type="domain" description="Carrier" evidence="10">
    <location>
        <begin position="1413"/>
        <end position="1489"/>
    </location>
</feature>
<comment type="subcellular location">
    <subcellularLocation>
        <location evidence="1">Cytoplasm</location>
    </subcellularLocation>
</comment>
<evidence type="ECO:0000259" key="10">
    <source>
        <dbReference type="PROSITE" id="PS50075"/>
    </source>
</evidence>
<evidence type="ECO:0000256" key="6">
    <source>
        <dbReference type="ARBA" id="ARBA00022598"/>
    </source>
</evidence>
<dbReference type="Pfam" id="PF00109">
    <property type="entry name" value="ketoacyl-synt"/>
    <property type="match status" value="1"/>
</dbReference>
<feature type="domain" description="Ketosynthase family 3 (KS3)" evidence="12">
    <location>
        <begin position="824"/>
        <end position="1239"/>
    </location>
</feature>
<evidence type="ECO:0000256" key="4">
    <source>
        <dbReference type="ARBA" id="ARBA00022490"/>
    </source>
</evidence>
<evidence type="ECO:0000256" key="2">
    <source>
        <dbReference type="ARBA" id="ARBA00004792"/>
    </source>
</evidence>
<dbReference type="InterPro" id="IPR009081">
    <property type="entry name" value="PP-bd_ACP"/>
</dbReference>
<dbReference type="Gene3D" id="1.10.1200.10">
    <property type="entry name" value="ACP-like"/>
    <property type="match status" value="1"/>
</dbReference>
<dbReference type="PANTHER" id="PTHR43775">
    <property type="entry name" value="FATTY ACID SYNTHASE"/>
    <property type="match status" value="1"/>
</dbReference>
<dbReference type="PROSITE" id="PS51186">
    <property type="entry name" value="GNAT"/>
    <property type="match status" value="1"/>
</dbReference>
<evidence type="ECO:0000256" key="9">
    <source>
        <dbReference type="SAM" id="MobiDB-lite"/>
    </source>
</evidence>
<evidence type="ECO:0000256" key="1">
    <source>
        <dbReference type="ARBA" id="ARBA00004496"/>
    </source>
</evidence>
<evidence type="ECO:0000313" key="13">
    <source>
        <dbReference type="EMBL" id="CBJ53771.1"/>
    </source>
</evidence>
<dbReference type="InterPro" id="IPR036736">
    <property type="entry name" value="ACP-like_sf"/>
</dbReference>
<dbReference type="Gene3D" id="3.30.559.10">
    <property type="entry name" value="Chloramphenicol acetyltransferase-like domain"/>
    <property type="match status" value="2"/>
</dbReference>
<comment type="pathway">
    <text evidence="2">Antibiotic biosynthesis.</text>
</comment>
<evidence type="ECO:0000256" key="8">
    <source>
        <dbReference type="ARBA" id="ARBA00022737"/>
    </source>
</evidence>
<keyword evidence="8" id="KW-0677">Repeat</keyword>
<dbReference type="FunFam" id="3.30.559.10:FF:000023">
    <property type="entry name" value="Non-ribosomal peptide synthetase"/>
    <property type="match status" value="1"/>
</dbReference>
<reference evidence="13" key="1">
    <citation type="journal article" date="2010" name="BMC Genomics">
        <title>Genomes of three tomato pathogens within the Ralstonia solanacearum species complex reveal significant evolutionary divergence.</title>
        <authorList>
            <person name="Remenant B."/>
            <person name="Coupat-Goutaland B."/>
            <person name="Guidot A."/>
            <person name="Cellier G."/>
            <person name="Wicker E."/>
            <person name="Allen C."/>
            <person name="Fegan M."/>
            <person name="Pruvost O."/>
            <person name="Elbaz M."/>
            <person name="Calteau A."/>
            <person name="Salvignol G."/>
            <person name="Mornico D."/>
            <person name="Mangenot S."/>
            <person name="Barbe V."/>
            <person name="Medigue C."/>
            <person name="Prior P."/>
        </authorList>
    </citation>
    <scope>NUCLEOTIDE SEQUENCE [LARGE SCALE GENOMIC DNA]</scope>
    <source>
        <strain evidence="13">CFBP2957</strain>
        <plasmid evidence="13">RCFBPv3_mp</plasmid>
    </source>
</reference>
<dbReference type="SMART" id="SM00823">
    <property type="entry name" value="PKS_PP"/>
    <property type="match status" value="2"/>
</dbReference>
<dbReference type="GO" id="GO:0004312">
    <property type="term" value="F:fatty acid synthase activity"/>
    <property type="evidence" value="ECO:0007669"/>
    <property type="project" value="TreeGrafter"/>
</dbReference>
<feature type="region of interest" description="Disordered" evidence="9">
    <location>
        <begin position="790"/>
        <end position="821"/>
    </location>
</feature>
<dbReference type="Gene3D" id="3.40.630.30">
    <property type="match status" value="1"/>
</dbReference>
<evidence type="ECO:0000259" key="11">
    <source>
        <dbReference type="PROSITE" id="PS51186"/>
    </source>
</evidence>